<comment type="similarity">
    <text evidence="1">Belongs to the SH3BP5 family.</text>
</comment>
<name>A0AAV7KKI9_9METZ</name>
<keyword evidence="6" id="KW-1185">Reference proteome</keyword>
<evidence type="ECO:0000256" key="3">
    <source>
        <dbReference type="SAM" id="Coils"/>
    </source>
</evidence>
<evidence type="ECO:0000313" key="5">
    <source>
        <dbReference type="EMBL" id="KAI6661315.1"/>
    </source>
</evidence>
<feature type="coiled-coil region" evidence="3">
    <location>
        <begin position="117"/>
        <end position="151"/>
    </location>
</feature>
<dbReference type="GO" id="GO:0004860">
    <property type="term" value="F:protein kinase inhibitor activity"/>
    <property type="evidence" value="ECO:0007669"/>
    <property type="project" value="TreeGrafter"/>
</dbReference>
<dbReference type="PANTHER" id="PTHR19423:SF1">
    <property type="entry name" value="SH3 DOMAIN-BINDING PROTEIN 5"/>
    <property type="match status" value="1"/>
</dbReference>
<feature type="compositionally biased region" description="Polar residues" evidence="4">
    <location>
        <begin position="64"/>
        <end position="74"/>
    </location>
</feature>
<evidence type="ECO:0000256" key="4">
    <source>
        <dbReference type="SAM" id="MobiDB-lite"/>
    </source>
</evidence>
<proteinExistence type="inferred from homology"/>
<dbReference type="GO" id="GO:0035556">
    <property type="term" value="P:intracellular signal transduction"/>
    <property type="evidence" value="ECO:0007669"/>
    <property type="project" value="InterPro"/>
</dbReference>
<reference evidence="5 6" key="1">
    <citation type="journal article" date="2023" name="BMC Biol.">
        <title>The compact genome of the sponge Oopsacas minuta (Hexactinellida) is lacking key metazoan core genes.</title>
        <authorList>
            <person name="Santini S."/>
            <person name="Schenkelaars Q."/>
            <person name="Jourda C."/>
            <person name="Duchesne M."/>
            <person name="Belahbib H."/>
            <person name="Rocher C."/>
            <person name="Selva M."/>
            <person name="Riesgo A."/>
            <person name="Vervoort M."/>
            <person name="Leys S.P."/>
            <person name="Kodjabachian L."/>
            <person name="Le Bivic A."/>
            <person name="Borchiellini C."/>
            <person name="Claverie J.M."/>
            <person name="Renard E."/>
        </authorList>
    </citation>
    <scope>NUCLEOTIDE SEQUENCE [LARGE SCALE GENOMIC DNA]</scope>
    <source>
        <strain evidence="5">SPO-2</strain>
    </source>
</reference>
<organism evidence="5 6">
    <name type="scientific">Oopsacas minuta</name>
    <dbReference type="NCBI Taxonomy" id="111878"/>
    <lineage>
        <taxon>Eukaryota</taxon>
        <taxon>Metazoa</taxon>
        <taxon>Porifera</taxon>
        <taxon>Hexactinellida</taxon>
        <taxon>Hexasterophora</taxon>
        <taxon>Lyssacinosida</taxon>
        <taxon>Leucopsacidae</taxon>
        <taxon>Oopsacas</taxon>
    </lineage>
</organism>
<dbReference type="InterPro" id="IPR007940">
    <property type="entry name" value="SH3BP5"/>
</dbReference>
<dbReference type="Proteomes" id="UP001165289">
    <property type="component" value="Unassembled WGS sequence"/>
</dbReference>
<dbReference type="EMBL" id="JAKMXF010000015">
    <property type="protein sequence ID" value="KAI6661315.1"/>
    <property type="molecule type" value="Genomic_DNA"/>
</dbReference>
<evidence type="ECO:0000313" key="6">
    <source>
        <dbReference type="Proteomes" id="UP001165289"/>
    </source>
</evidence>
<comment type="caution">
    <text evidence="5">The sequence shown here is derived from an EMBL/GenBank/DDBJ whole genome shotgun (WGS) entry which is preliminary data.</text>
</comment>
<dbReference type="AlphaFoldDB" id="A0AAV7KKI9"/>
<evidence type="ECO:0000256" key="1">
    <source>
        <dbReference type="ARBA" id="ARBA00007796"/>
    </source>
</evidence>
<protein>
    <submittedName>
        <fullName evidence="5">SH3 domain-binding protein 5-like protein isoform X2</fullName>
    </submittedName>
</protein>
<dbReference type="PANTHER" id="PTHR19423">
    <property type="entry name" value="SH3 DOMAIN-BINDING PROTEIN 5"/>
    <property type="match status" value="1"/>
</dbReference>
<dbReference type="GO" id="GO:0005737">
    <property type="term" value="C:cytoplasm"/>
    <property type="evidence" value="ECO:0007669"/>
    <property type="project" value="TreeGrafter"/>
</dbReference>
<gene>
    <name evidence="5" type="ORF">LOD99_10039</name>
</gene>
<feature type="region of interest" description="Disordered" evidence="4">
    <location>
        <begin position="1"/>
        <end position="29"/>
    </location>
</feature>
<keyword evidence="2 3" id="KW-0175">Coiled coil</keyword>
<feature type="region of interest" description="Disordered" evidence="4">
    <location>
        <begin position="48"/>
        <end position="74"/>
    </location>
</feature>
<accession>A0AAV7KKI9</accession>
<dbReference type="Pfam" id="PF05276">
    <property type="entry name" value="SH3BP5"/>
    <property type="match status" value="1"/>
</dbReference>
<sequence length="434" mass="50607">MAEIHLRSHSTSELAESPDTIPKERSKRSYLLDPKLLQLRLSEDIHVRNCSSPGTPTPIPTPERSANASPVTPDTISIPEDIFSEGIISKCIQPDNIQPKRVRTNLTENQDPPDERIQNELERMNRSCDDINNLESQLTRNRNEERRILREGNKRLKDIKLQISEKTVDTARYYYETLQTKKELQMRLNGSAIEFEKAKYKRDDSRAGVVESESEYMKLRQSLKLQQPDNNGIDHNSSHQYSEAIESVNTANQYLDIANHELYDKQRSHKEQLLEFNAFHLRLEEYRRKNHKSVLKALPYFQAKSQYEEKQQDLLATRHFIQDQIKEAKIRYSVALKNLEAISLQIHHMRDPNTACSFKIELMREPSYLLDGDSSEASYQRENAQSMQSLRSLQSFKDIREIDHIQPDISPDKSNSMQCLQEFNKEHDISLKLL</sequence>
<evidence type="ECO:0000256" key="2">
    <source>
        <dbReference type="ARBA" id="ARBA00023054"/>
    </source>
</evidence>